<dbReference type="Pfam" id="PF01074">
    <property type="entry name" value="Glyco_hydro_38N"/>
    <property type="match status" value="1"/>
</dbReference>
<dbReference type="SMART" id="SM00872">
    <property type="entry name" value="Alpha-mann_mid"/>
    <property type="match status" value="1"/>
</dbReference>
<evidence type="ECO:0000259" key="5">
    <source>
        <dbReference type="SMART" id="SM00872"/>
    </source>
</evidence>
<dbReference type="RefSeq" id="WP_308731113.1">
    <property type="nucleotide sequence ID" value="NZ_JAJEQN010000005.1"/>
</dbReference>
<dbReference type="SUPFAM" id="SSF88713">
    <property type="entry name" value="Glycoside hydrolase/deacetylase"/>
    <property type="match status" value="1"/>
</dbReference>
<dbReference type="GO" id="GO:0009313">
    <property type="term" value="P:oligosaccharide catabolic process"/>
    <property type="evidence" value="ECO:0007669"/>
    <property type="project" value="TreeGrafter"/>
</dbReference>
<accession>A0AAE3JB81</accession>
<evidence type="ECO:0000313" key="7">
    <source>
        <dbReference type="Proteomes" id="UP001198200"/>
    </source>
</evidence>
<evidence type="ECO:0000256" key="2">
    <source>
        <dbReference type="ARBA" id="ARBA00022723"/>
    </source>
</evidence>
<dbReference type="Gene3D" id="2.70.98.30">
    <property type="entry name" value="Golgi alpha-mannosidase II, domain 4"/>
    <property type="match status" value="1"/>
</dbReference>
<organism evidence="6 7">
    <name type="scientific">Anthropogastromicrobium aceti</name>
    <dbReference type="NCBI Taxonomy" id="2981768"/>
    <lineage>
        <taxon>Bacteria</taxon>
        <taxon>Bacillati</taxon>
        <taxon>Bacillota</taxon>
        <taxon>Clostridia</taxon>
        <taxon>Lachnospirales</taxon>
        <taxon>Lachnospiraceae</taxon>
        <taxon>Anthropogastromicrobium</taxon>
    </lineage>
</organism>
<dbReference type="GO" id="GO:0006013">
    <property type="term" value="P:mannose metabolic process"/>
    <property type="evidence" value="ECO:0007669"/>
    <property type="project" value="InterPro"/>
</dbReference>
<evidence type="ECO:0000313" key="6">
    <source>
        <dbReference type="EMBL" id="MCC2220571.1"/>
    </source>
</evidence>
<dbReference type="InterPro" id="IPR037094">
    <property type="entry name" value="Glyco_hydro_38_cen_sf"/>
</dbReference>
<dbReference type="InterPro" id="IPR015341">
    <property type="entry name" value="Glyco_hydro_38_cen"/>
</dbReference>
<reference evidence="6 7" key="1">
    <citation type="submission" date="2021-10" db="EMBL/GenBank/DDBJ databases">
        <title>Anaerobic single-cell dispensing facilitates the cultivation of human gut bacteria.</title>
        <authorList>
            <person name="Afrizal A."/>
        </authorList>
    </citation>
    <scope>NUCLEOTIDE SEQUENCE [LARGE SCALE GENOMIC DNA]</scope>
    <source>
        <strain evidence="6 7">CLA-AA-H224</strain>
    </source>
</reference>
<comment type="caution">
    <text evidence="6">The sequence shown here is derived from an EMBL/GenBank/DDBJ whole genome shotgun (WGS) entry which is preliminary data.</text>
</comment>
<dbReference type="GO" id="GO:0046872">
    <property type="term" value="F:metal ion binding"/>
    <property type="evidence" value="ECO:0007669"/>
    <property type="project" value="UniProtKB-KW"/>
</dbReference>
<dbReference type="GO" id="GO:0004559">
    <property type="term" value="F:alpha-mannosidase activity"/>
    <property type="evidence" value="ECO:0007669"/>
    <property type="project" value="InterPro"/>
</dbReference>
<dbReference type="InterPro" id="IPR000602">
    <property type="entry name" value="Glyco_hydro_38_N"/>
</dbReference>
<dbReference type="Gene3D" id="3.20.110.10">
    <property type="entry name" value="Glycoside hydrolase 38, N terminal domain"/>
    <property type="match status" value="1"/>
</dbReference>
<protein>
    <submittedName>
        <fullName evidence="6">Glycosyl hydrolase-related protein</fullName>
    </submittedName>
</protein>
<feature type="domain" description="Glycoside hydrolase family 38 central" evidence="5">
    <location>
        <begin position="506"/>
        <end position="583"/>
    </location>
</feature>
<dbReference type="Proteomes" id="UP001198200">
    <property type="component" value="Unassembled WGS sequence"/>
</dbReference>
<dbReference type="AlphaFoldDB" id="A0AAE3JB81"/>
<dbReference type="GO" id="GO:0030246">
    <property type="term" value="F:carbohydrate binding"/>
    <property type="evidence" value="ECO:0007669"/>
    <property type="project" value="InterPro"/>
</dbReference>
<keyword evidence="7" id="KW-1185">Reference proteome</keyword>
<dbReference type="PANTHER" id="PTHR46017:SF1">
    <property type="entry name" value="ALPHA-MANNOSIDASE 2C1"/>
    <property type="match status" value="1"/>
</dbReference>
<evidence type="ECO:0000256" key="4">
    <source>
        <dbReference type="ARBA" id="ARBA00023295"/>
    </source>
</evidence>
<keyword evidence="2" id="KW-0479">Metal-binding</keyword>
<dbReference type="Pfam" id="PF09261">
    <property type="entry name" value="Alpha-mann_mid"/>
    <property type="match status" value="1"/>
</dbReference>
<sequence>MAHVKVVRRSMRPEEWTDLRFVWLQRGIYEEKFEITDLEIRDARQISEDQYEYYSDEYRPLKKDDMYFTPDGTAFIRGHVQIPAHMKGKNIYFTLHTAAEMIVKINGKYVGGVDPNRERILLNPYIDSDDLTIEIEAYNRSKPDDERNPASLAHRGCRQIFEGAYLSTIRDNVQSLVYDYILFMDIAHSEYFNEDYRKFLFRELSKALDFIDFDTYEGVDQAAEYVEKNIYSNTDFKGSGDVALVGHSHLDIAYYWRRIHAVHKNARTILIQLRLMDQYPEFKYTHTQAYTYETLEKYYPELFAELKEKIAAGQFEPVGAMYVEPDCNIPSAESLIRQCLYGQMYFRKAFGRTIDNAWLPDVFGNSWILPQILKKSGVDYFVSNKMSTWNDTNRFPHNNFIWKGIDGSSVYACVPPTHFITWNMPSQIQENWEAYQDKETGGQTLNMYGYGDGGSGCTEEMLEMIRRFDKVSVMPKIEVTGGDAFLHKNLKDNTNLATWDGELYLEMHRGTFTTKSNLKKANRTLEFKLRETELRAALASLTGTSYPSEELTECYKKFLLNQFHDILPGSHIHPVYEDAMNDYRSVSERLDAMLALTAGNEYFNSLNFTRSSITFIEDENGSITRHGVKGFWSIPTLAGLSTGTVAALPSKENWLSTEFCDKCDCLVVETPYYRAKLSSDGSFVSLYDKELDREWVKEGCGFNKLHLYADNPGVYDAWDILPNYKDVQVALNVDKPLALVSSDGSSAEFAVTFTTEKSTWKMILRFFADSRAIEVENVVDWDEKHKLVKVNFGPDVLTRELVCDTSAGFVKRDLTKNTSWQQARFEVCHHKWCDMSESGSGIAIINEGKYGVGLEKDEISLSLLRATIRPDITSDIGHHDFCYTIIPHSGDAVEAQVNKTAMEYNVPLCKSNVTVPAALRGTLNNCGLYLQAMKRSEDGQYLILRLSEQDGRRGKIAFPFEVQTMNLIEDIEGSTKVVSYHPFELITVAVKPEDL</sequence>
<keyword evidence="4" id="KW-0326">Glycosidase</keyword>
<dbReference type="EMBL" id="JAJEQN010000005">
    <property type="protein sequence ID" value="MCC2220571.1"/>
    <property type="molecule type" value="Genomic_DNA"/>
</dbReference>
<dbReference type="FunFam" id="1.20.1270.50:FF:000004">
    <property type="entry name" value="alpha-mannosidase 2C1 isoform X1"/>
    <property type="match status" value="1"/>
</dbReference>
<dbReference type="PANTHER" id="PTHR46017">
    <property type="entry name" value="ALPHA-MANNOSIDASE 2C1"/>
    <property type="match status" value="1"/>
</dbReference>
<dbReference type="Pfam" id="PF17677">
    <property type="entry name" value="Glyco_hydro38C2"/>
    <property type="match status" value="1"/>
</dbReference>
<dbReference type="InterPro" id="IPR028995">
    <property type="entry name" value="Glyco_hydro_57/38_cen_sf"/>
</dbReference>
<dbReference type="CDD" id="cd10789">
    <property type="entry name" value="GH38N_AMII_ER_cytosolic"/>
    <property type="match status" value="1"/>
</dbReference>
<dbReference type="InterPro" id="IPR041147">
    <property type="entry name" value="GH38_C"/>
</dbReference>
<dbReference type="InterPro" id="IPR011013">
    <property type="entry name" value="Gal_mutarotase_sf_dom"/>
</dbReference>
<dbReference type="InterPro" id="IPR011682">
    <property type="entry name" value="Glyco_hydro_38_C"/>
</dbReference>
<dbReference type="InterPro" id="IPR011330">
    <property type="entry name" value="Glyco_hydro/deAcase_b/a-brl"/>
</dbReference>
<dbReference type="Pfam" id="PF07748">
    <property type="entry name" value="Glyco_hydro_38C"/>
    <property type="match status" value="1"/>
</dbReference>
<evidence type="ECO:0000256" key="3">
    <source>
        <dbReference type="ARBA" id="ARBA00022801"/>
    </source>
</evidence>
<gene>
    <name evidence="6" type="ORF">LKD48_02755</name>
</gene>
<dbReference type="SUPFAM" id="SSF74650">
    <property type="entry name" value="Galactose mutarotase-like"/>
    <property type="match status" value="1"/>
</dbReference>
<dbReference type="InterPro" id="IPR027291">
    <property type="entry name" value="Glyco_hydro_38_N_sf"/>
</dbReference>
<keyword evidence="3 6" id="KW-0378">Hydrolase</keyword>
<name>A0AAE3JB81_9FIRM</name>
<evidence type="ECO:0000256" key="1">
    <source>
        <dbReference type="ARBA" id="ARBA00009792"/>
    </source>
</evidence>
<dbReference type="SUPFAM" id="SSF88688">
    <property type="entry name" value="Families 57/38 glycoside transferase middle domain"/>
    <property type="match status" value="1"/>
</dbReference>
<comment type="similarity">
    <text evidence="1">Belongs to the glycosyl hydrolase 38 family.</text>
</comment>
<proteinExistence type="inferred from homology"/>
<dbReference type="Gene3D" id="1.20.1270.50">
    <property type="entry name" value="Glycoside hydrolase family 38, central domain"/>
    <property type="match status" value="1"/>
</dbReference>